<evidence type="ECO:0000313" key="6">
    <source>
        <dbReference type="Proteomes" id="UP001224775"/>
    </source>
</evidence>
<dbReference type="EMBL" id="JATAAI010000003">
    <property type="protein sequence ID" value="KAK1747234.1"/>
    <property type="molecule type" value="Genomic_DNA"/>
</dbReference>
<reference evidence="5" key="1">
    <citation type="submission" date="2023-06" db="EMBL/GenBank/DDBJ databases">
        <title>Survivors Of The Sea: Transcriptome response of Skeletonema marinoi to long-term dormancy.</title>
        <authorList>
            <person name="Pinder M.I.M."/>
            <person name="Kourtchenko O."/>
            <person name="Robertson E.K."/>
            <person name="Larsson T."/>
            <person name="Maumus F."/>
            <person name="Osuna-Cruz C.M."/>
            <person name="Vancaester E."/>
            <person name="Stenow R."/>
            <person name="Vandepoele K."/>
            <person name="Ploug H."/>
            <person name="Bruchert V."/>
            <person name="Godhe A."/>
            <person name="Topel M."/>
        </authorList>
    </citation>
    <scope>NUCLEOTIDE SEQUENCE</scope>
    <source>
        <strain evidence="5">R05AC</strain>
    </source>
</reference>
<feature type="region of interest" description="Disordered" evidence="4">
    <location>
        <begin position="524"/>
        <end position="563"/>
    </location>
</feature>
<dbReference type="AlphaFoldDB" id="A0AAD8YIK2"/>
<proteinExistence type="predicted"/>
<feature type="compositionally biased region" description="Basic residues" evidence="4">
    <location>
        <begin position="17"/>
        <end position="32"/>
    </location>
</feature>
<feature type="region of interest" description="Disordered" evidence="4">
    <location>
        <begin position="1"/>
        <end position="262"/>
    </location>
</feature>
<keyword evidence="6" id="KW-1185">Reference proteome</keyword>
<gene>
    <name evidence="5" type="ORF">QTG54_002578</name>
</gene>
<protein>
    <submittedName>
        <fullName evidence="5">Tetratricopeptide repeat protein</fullName>
    </submittedName>
</protein>
<comment type="caution">
    <text evidence="5">The sequence shown here is derived from an EMBL/GenBank/DDBJ whole genome shotgun (WGS) entry which is preliminary data.</text>
</comment>
<dbReference type="PROSITE" id="PS50005">
    <property type="entry name" value="TPR"/>
    <property type="match status" value="2"/>
</dbReference>
<feature type="region of interest" description="Disordered" evidence="4">
    <location>
        <begin position="275"/>
        <end position="322"/>
    </location>
</feature>
<feature type="compositionally biased region" description="Polar residues" evidence="4">
    <location>
        <begin position="155"/>
        <end position="166"/>
    </location>
</feature>
<accession>A0AAD8YIK2</accession>
<dbReference type="PANTHER" id="PTHR45641:SF19">
    <property type="entry name" value="NEPHROCYSTIN-3"/>
    <property type="match status" value="1"/>
</dbReference>
<dbReference type="Gene3D" id="1.25.40.10">
    <property type="entry name" value="Tetratricopeptide repeat domain"/>
    <property type="match status" value="3"/>
</dbReference>
<feature type="compositionally biased region" description="Low complexity" evidence="4">
    <location>
        <begin position="183"/>
        <end position="197"/>
    </location>
</feature>
<dbReference type="Proteomes" id="UP001224775">
    <property type="component" value="Unassembled WGS sequence"/>
</dbReference>
<feature type="repeat" description="TPR" evidence="3">
    <location>
        <begin position="430"/>
        <end position="463"/>
    </location>
</feature>
<dbReference type="InterPro" id="IPR011990">
    <property type="entry name" value="TPR-like_helical_dom_sf"/>
</dbReference>
<evidence type="ECO:0000256" key="2">
    <source>
        <dbReference type="ARBA" id="ARBA00022803"/>
    </source>
</evidence>
<dbReference type="Pfam" id="PF13374">
    <property type="entry name" value="TPR_10"/>
    <property type="match status" value="1"/>
</dbReference>
<feature type="repeat" description="TPR" evidence="3">
    <location>
        <begin position="756"/>
        <end position="789"/>
    </location>
</feature>
<feature type="compositionally biased region" description="Low complexity" evidence="4">
    <location>
        <begin position="247"/>
        <end position="258"/>
    </location>
</feature>
<feature type="compositionally biased region" description="Low complexity" evidence="4">
    <location>
        <begin position="275"/>
        <end position="318"/>
    </location>
</feature>
<dbReference type="InterPro" id="IPR019734">
    <property type="entry name" value="TPR_rpt"/>
</dbReference>
<evidence type="ECO:0000256" key="4">
    <source>
        <dbReference type="SAM" id="MobiDB-lite"/>
    </source>
</evidence>
<sequence length="948" mass="103564">MITPIKPPPSPPSTLSTKKKMAAKMPSLKKKSGSGGGSGESQRERPPTPPLHTSPRSSSSSSSIPTKSNTSGSSALRSGRFGSSPAPSISLSRSNSSSPSSSMMNSSVDDNNGNVSGRGEDDPLMTLFRVHHNNRVQFDLDPSKKSQGGGGGDASKQQQSDGNGNSEKSKFNIKKFVRSSIFTNNNNSNNNTTSSSTKPLLSKNKDGSFNSSYIDDDDDDPENALIKKMLLPSPPKRLGSFLKNRGSSSNNNNSNNNNVPTKGEIDKLEERFLLPSTTSSSSSPKLASSSSSSPKFTYSNIKNSSPSTNNTSSTSPTKQSKERIAKLLKKGQRSHKKHFRYRLAMKYYLLALKEMTSAGYIDTHPLITKVLKSLNDVHHAQSVLSNSANIVRMGIQHEDMDNALIKALKMYTIAYRMRRDALGVDHPSLPVLLNMMGSVQVKRGEYNEAMQIYHLALKGRPDENGGRGRNVKDFRMANPLTTSVTLRDMGMILEHRGNEEQALRFYHSSLRYAVKFRSVTMLRNNGNRGGGSDLEDDVGSAHGSNMSMDSGSEKEVPLTASSSKEDEFGFLDQLVYSTDNGDDQQQELEFDDEPFSLDEVRMAKTTTIVQKAENDAFNPFSADDGKPVGASISEDECGEMELFFEKRFDKLAMTDAPPPPNDGSVKKFYYDELFVKSSSSSSSPKISSIKAALEAAPAAVGSSHKWEGADVDIAMTLHQIGQIHRRSLRYAAALSAYNASLRGMKEVLGNRHANIAAILGNIGNLYMELGDYDEAFQIYQEVLGIETLHLGLSHPEVAVTLHNIATIECSRGNFSEGVSLYKQVVDMQKIRFGPQHITVAVTLSCLADANEKMGNVDGAIRTYEEALQIRKNVLGKSHIDVGRILHKLGRLAASRNDYRLANVYIMKAAEIYADNKLKPDHPFLREMARDMADIQAGLAFSGCKGIAV</sequence>
<dbReference type="PROSITE" id="PS50293">
    <property type="entry name" value="TPR_REGION"/>
    <property type="match status" value="1"/>
</dbReference>
<dbReference type="PANTHER" id="PTHR45641">
    <property type="entry name" value="TETRATRICOPEPTIDE REPEAT PROTEIN (AFU_ORTHOLOGUE AFUA_6G03870)"/>
    <property type="match status" value="1"/>
</dbReference>
<evidence type="ECO:0000313" key="5">
    <source>
        <dbReference type="EMBL" id="KAK1747234.1"/>
    </source>
</evidence>
<evidence type="ECO:0000256" key="1">
    <source>
        <dbReference type="ARBA" id="ARBA00022737"/>
    </source>
</evidence>
<dbReference type="SMART" id="SM00028">
    <property type="entry name" value="TPR"/>
    <property type="match status" value="7"/>
</dbReference>
<feature type="compositionally biased region" description="Low complexity" evidence="4">
    <location>
        <begin position="83"/>
        <end position="115"/>
    </location>
</feature>
<name>A0AAD8YIK2_9STRA</name>
<dbReference type="SUPFAM" id="SSF48452">
    <property type="entry name" value="TPR-like"/>
    <property type="match status" value="2"/>
</dbReference>
<keyword evidence="2 3" id="KW-0802">TPR repeat</keyword>
<dbReference type="Pfam" id="PF13424">
    <property type="entry name" value="TPR_12"/>
    <property type="match status" value="2"/>
</dbReference>
<evidence type="ECO:0000256" key="3">
    <source>
        <dbReference type="PROSITE-ProRule" id="PRU00339"/>
    </source>
</evidence>
<organism evidence="5 6">
    <name type="scientific">Skeletonema marinoi</name>
    <dbReference type="NCBI Taxonomy" id="267567"/>
    <lineage>
        <taxon>Eukaryota</taxon>
        <taxon>Sar</taxon>
        <taxon>Stramenopiles</taxon>
        <taxon>Ochrophyta</taxon>
        <taxon>Bacillariophyta</taxon>
        <taxon>Coscinodiscophyceae</taxon>
        <taxon>Thalassiosirophycidae</taxon>
        <taxon>Thalassiosirales</taxon>
        <taxon>Skeletonemataceae</taxon>
        <taxon>Skeletonema</taxon>
        <taxon>Skeletonema marinoi-dohrnii complex</taxon>
    </lineage>
</organism>
<feature type="compositionally biased region" description="Pro residues" evidence="4">
    <location>
        <begin position="1"/>
        <end position="12"/>
    </location>
</feature>
<keyword evidence="1" id="KW-0677">Repeat</keyword>
<feature type="compositionally biased region" description="Low complexity" evidence="4">
    <location>
        <begin position="53"/>
        <end position="74"/>
    </location>
</feature>